<evidence type="ECO:0000313" key="1">
    <source>
        <dbReference type="EMBL" id="PIE36369.1"/>
    </source>
</evidence>
<accession>A0A2G6KNG5</accession>
<evidence type="ECO:0000313" key="2">
    <source>
        <dbReference type="Proteomes" id="UP000230821"/>
    </source>
</evidence>
<dbReference type="EMBL" id="PDSK01000016">
    <property type="protein sequence ID" value="PIE36369.1"/>
    <property type="molecule type" value="Genomic_DNA"/>
</dbReference>
<proteinExistence type="predicted"/>
<protein>
    <submittedName>
        <fullName evidence="1">Uncharacterized protein</fullName>
    </submittedName>
</protein>
<organism evidence="1 2">
    <name type="scientific">candidate division KSB3 bacterium</name>
    <dbReference type="NCBI Taxonomy" id="2044937"/>
    <lineage>
        <taxon>Bacteria</taxon>
        <taxon>candidate division KSB3</taxon>
    </lineage>
</organism>
<gene>
    <name evidence="1" type="ORF">CSA56_00440</name>
</gene>
<name>A0A2G6KNG5_9BACT</name>
<sequence length="83" mass="9756">MLFLTGNTSAQLVNWEIKQHSTDLELLEGEVSRYVNNGYVPLGISYDNVELYILYVQDRDLEVEAWLIEWYEDRTEIQNGITK</sequence>
<dbReference type="Proteomes" id="UP000230821">
    <property type="component" value="Unassembled WGS sequence"/>
</dbReference>
<reference evidence="1 2" key="1">
    <citation type="submission" date="2017-10" db="EMBL/GenBank/DDBJ databases">
        <title>Novel microbial diversity and functional potential in the marine mammal oral microbiome.</title>
        <authorList>
            <person name="Dudek N.K."/>
            <person name="Sun C.L."/>
            <person name="Burstein D."/>
            <person name="Kantor R.S."/>
            <person name="Aliaga Goltsman D.S."/>
            <person name="Bik E.M."/>
            <person name="Thomas B.C."/>
            <person name="Banfield J.F."/>
            <person name="Relman D.A."/>
        </authorList>
    </citation>
    <scope>NUCLEOTIDE SEQUENCE [LARGE SCALE GENOMIC DNA]</scope>
    <source>
        <strain evidence="1">DOLJORAL78_47_16</strain>
    </source>
</reference>
<dbReference type="AlphaFoldDB" id="A0A2G6KNG5"/>
<comment type="caution">
    <text evidence="1">The sequence shown here is derived from an EMBL/GenBank/DDBJ whole genome shotgun (WGS) entry which is preliminary data.</text>
</comment>